<organism evidence="1 2">
    <name type="scientific">Araneus ventricosus</name>
    <name type="common">Orbweaver spider</name>
    <name type="synonym">Epeira ventricosa</name>
    <dbReference type="NCBI Taxonomy" id="182803"/>
    <lineage>
        <taxon>Eukaryota</taxon>
        <taxon>Metazoa</taxon>
        <taxon>Ecdysozoa</taxon>
        <taxon>Arthropoda</taxon>
        <taxon>Chelicerata</taxon>
        <taxon>Arachnida</taxon>
        <taxon>Araneae</taxon>
        <taxon>Araneomorphae</taxon>
        <taxon>Entelegynae</taxon>
        <taxon>Araneoidea</taxon>
        <taxon>Araneidae</taxon>
        <taxon>Araneus</taxon>
    </lineage>
</organism>
<dbReference type="Proteomes" id="UP000499080">
    <property type="component" value="Unassembled WGS sequence"/>
</dbReference>
<evidence type="ECO:0000313" key="1">
    <source>
        <dbReference type="EMBL" id="GBM60443.1"/>
    </source>
</evidence>
<protein>
    <submittedName>
        <fullName evidence="1">Uncharacterized protein</fullName>
    </submittedName>
</protein>
<keyword evidence="2" id="KW-1185">Reference proteome</keyword>
<dbReference type="AlphaFoldDB" id="A0A4Y2H470"/>
<dbReference type="EMBL" id="BGPR01001724">
    <property type="protein sequence ID" value="GBM60443.1"/>
    <property type="molecule type" value="Genomic_DNA"/>
</dbReference>
<sequence length="119" mass="13229">MPLFRFTIPPARGRCGCHRGRGSGVRRRGAPLSRRIQPGSAVPGFFSRTEGNFAQLAANSSFICLGCEFHRNRLPDYFLITLSIIPARLLPLLGIPTHLPRGDEFPGRHLTFRAGMENE</sequence>
<name>A0A4Y2H470_ARAVE</name>
<proteinExistence type="predicted"/>
<comment type="caution">
    <text evidence="1">The sequence shown here is derived from an EMBL/GenBank/DDBJ whole genome shotgun (WGS) entry which is preliminary data.</text>
</comment>
<gene>
    <name evidence="1" type="ORF">AVEN_117960_1</name>
</gene>
<reference evidence="1 2" key="1">
    <citation type="journal article" date="2019" name="Sci. Rep.">
        <title>Orb-weaving spider Araneus ventricosus genome elucidates the spidroin gene catalogue.</title>
        <authorList>
            <person name="Kono N."/>
            <person name="Nakamura H."/>
            <person name="Ohtoshi R."/>
            <person name="Moran D.A.P."/>
            <person name="Shinohara A."/>
            <person name="Yoshida Y."/>
            <person name="Fujiwara M."/>
            <person name="Mori M."/>
            <person name="Tomita M."/>
            <person name="Arakawa K."/>
        </authorList>
    </citation>
    <scope>NUCLEOTIDE SEQUENCE [LARGE SCALE GENOMIC DNA]</scope>
</reference>
<evidence type="ECO:0000313" key="2">
    <source>
        <dbReference type="Proteomes" id="UP000499080"/>
    </source>
</evidence>
<accession>A0A4Y2H470</accession>